<keyword evidence="2" id="KW-1185">Reference proteome</keyword>
<organism evidence="1 2">
    <name type="scientific">Portunus trituberculatus</name>
    <name type="common">Swimming crab</name>
    <name type="synonym">Neptunus trituberculatus</name>
    <dbReference type="NCBI Taxonomy" id="210409"/>
    <lineage>
        <taxon>Eukaryota</taxon>
        <taxon>Metazoa</taxon>
        <taxon>Ecdysozoa</taxon>
        <taxon>Arthropoda</taxon>
        <taxon>Crustacea</taxon>
        <taxon>Multicrustacea</taxon>
        <taxon>Malacostraca</taxon>
        <taxon>Eumalacostraca</taxon>
        <taxon>Eucarida</taxon>
        <taxon>Decapoda</taxon>
        <taxon>Pleocyemata</taxon>
        <taxon>Brachyura</taxon>
        <taxon>Eubrachyura</taxon>
        <taxon>Portunoidea</taxon>
        <taxon>Portunidae</taxon>
        <taxon>Portuninae</taxon>
        <taxon>Portunus</taxon>
    </lineage>
</organism>
<dbReference type="AlphaFoldDB" id="A0A5B7E2D8"/>
<proteinExistence type="predicted"/>
<evidence type="ECO:0000313" key="1">
    <source>
        <dbReference type="EMBL" id="MPC28192.1"/>
    </source>
</evidence>
<evidence type="ECO:0000313" key="2">
    <source>
        <dbReference type="Proteomes" id="UP000324222"/>
    </source>
</evidence>
<protein>
    <submittedName>
        <fullName evidence="1">Uncharacterized protein</fullName>
    </submittedName>
</protein>
<sequence>MQFYFEKTPHVCIGVCGSLLCLGNLWKLVGHMIEALPVGRLATERPDWSIFSFIAERISSGEPCATVTNPSLIGRFSCRYAQFSSPSCSACREGKISRERFVSAGVMAVTDENLSRLVIELTKPFRGYKEKRIFKGS</sequence>
<reference evidence="1 2" key="1">
    <citation type="submission" date="2019-05" db="EMBL/GenBank/DDBJ databases">
        <title>Another draft genome of Portunus trituberculatus and its Hox gene families provides insights of decapod evolution.</title>
        <authorList>
            <person name="Jeong J.-H."/>
            <person name="Song I."/>
            <person name="Kim S."/>
            <person name="Choi T."/>
            <person name="Kim D."/>
            <person name="Ryu S."/>
            <person name="Kim W."/>
        </authorList>
    </citation>
    <scope>NUCLEOTIDE SEQUENCE [LARGE SCALE GENOMIC DNA]</scope>
    <source>
        <tissue evidence="1">Muscle</tissue>
    </source>
</reference>
<comment type="caution">
    <text evidence="1">The sequence shown here is derived from an EMBL/GenBank/DDBJ whole genome shotgun (WGS) entry which is preliminary data.</text>
</comment>
<accession>A0A5B7E2D8</accession>
<dbReference type="EMBL" id="VSRR010001871">
    <property type="protein sequence ID" value="MPC28192.1"/>
    <property type="molecule type" value="Genomic_DNA"/>
</dbReference>
<gene>
    <name evidence="1" type="ORF">E2C01_021390</name>
</gene>
<dbReference type="Proteomes" id="UP000324222">
    <property type="component" value="Unassembled WGS sequence"/>
</dbReference>
<name>A0A5B7E2D8_PORTR</name>